<gene>
    <name evidence="4" type="ORF">SAMN04488034_10363</name>
</gene>
<evidence type="ECO:0000313" key="4">
    <source>
        <dbReference type="EMBL" id="SEE91984.1"/>
    </source>
</evidence>
<proteinExistence type="predicted"/>
<evidence type="ECO:0000256" key="3">
    <source>
        <dbReference type="ARBA" id="ARBA00023237"/>
    </source>
</evidence>
<accession>A0A1H5MRM3</accession>
<dbReference type="RefSeq" id="WP_245693398.1">
    <property type="nucleotide sequence ID" value="NZ_FNGG01000003.1"/>
</dbReference>
<keyword evidence="2" id="KW-0472">Membrane</keyword>
<dbReference type="AlphaFoldDB" id="A0A1H5MRM3"/>
<evidence type="ECO:0000313" key="5">
    <source>
        <dbReference type="Proteomes" id="UP000199448"/>
    </source>
</evidence>
<dbReference type="NCBIfam" id="TIGR04056">
    <property type="entry name" value="OMP_RagA_SusC"/>
    <property type="match status" value="1"/>
</dbReference>
<comment type="subcellular location">
    <subcellularLocation>
        <location evidence="1">Cell outer membrane</location>
    </subcellularLocation>
</comment>
<keyword evidence="5" id="KW-1185">Reference proteome</keyword>
<reference evidence="4 5" key="1">
    <citation type="submission" date="2016-10" db="EMBL/GenBank/DDBJ databases">
        <authorList>
            <person name="de Groot N.N."/>
        </authorList>
    </citation>
    <scope>NUCLEOTIDE SEQUENCE [LARGE SCALE GENOMIC DNA]</scope>
    <source>
        <strain evidence="4 5">DSM 23553</strain>
    </source>
</reference>
<evidence type="ECO:0000256" key="2">
    <source>
        <dbReference type="ARBA" id="ARBA00023136"/>
    </source>
</evidence>
<dbReference type="Proteomes" id="UP000199448">
    <property type="component" value="Unassembled WGS sequence"/>
</dbReference>
<dbReference type="InterPro" id="IPR023996">
    <property type="entry name" value="TonB-dep_OMP_SusC/RagA"/>
</dbReference>
<dbReference type="EMBL" id="FNUG01000003">
    <property type="protein sequence ID" value="SEE91984.1"/>
    <property type="molecule type" value="Genomic_DNA"/>
</dbReference>
<dbReference type="Gene3D" id="2.40.170.20">
    <property type="entry name" value="TonB-dependent receptor, beta-barrel domain"/>
    <property type="match status" value="1"/>
</dbReference>
<name>A0A1H5MRM3_9FLAO</name>
<dbReference type="SUPFAM" id="SSF56935">
    <property type="entry name" value="Porins"/>
    <property type="match status" value="1"/>
</dbReference>
<organism evidence="4 5">
    <name type="scientific">Salinimicrobium catena</name>
    <dbReference type="NCBI Taxonomy" id="390640"/>
    <lineage>
        <taxon>Bacteria</taxon>
        <taxon>Pseudomonadati</taxon>
        <taxon>Bacteroidota</taxon>
        <taxon>Flavobacteriia</taxon>
        <taxon>Flavobacteriales</taxon>
        <taxon>Flavobacteriaceae</taxon>
        <taxon>Salinimicrobium</taxon>
    </lineage>
</organism>
<sequence length="743" mass="83477">MITTKQGKYKDRGLQVSTSTGVSWMPRRMDLLNTEEYLQLRRTAFENDGVEPTASNAPDLTVWDQERYTDWQDYAFGGTAEMQNINLSAVESMDNTTFWLGGSYQNVGTIYRADLDYNKIAGSLNINHYSKDDKLFMGLSVNYGRDDISSVGDNSLSVEAFYLPPNAPKIFNEDGSLHWEEWGNAGMDNPFGGFFNESRTKSNNLISNLALSYDLVDGLNLKSNFGYTNFHNTELVKMPKRSYNPADWENVTNTSHQIENDRETWIIEPQLHYNFQGERLGFDALIGGTLQQSNYAISNITGEGYVAESLIGNLRAAENIIITDDSNTEYRYAAIFGRLGVDLDEKYFLNLTGRRDGSSRFGSGKKWADFGAIGAAWIFTEEDIFKDSESFLSFGKIRASYGTTGSDQIGDYGYLDAYEATPGPGGLYPTQLANSDYSWEINKKLEAAIHLGFLQDRIGLGMSWYQNRSSNQLVGFSLPSTTGFTNITANLPATVENTGLEAELSFLPLQTKNFSWETFLNVTVPKNELIKYPGIENSVYANTYRVGHPLSIELLYRYEGLDPETGFYKVADVNEDGRYNYEDRTVIKSFDREFYGGLSNTLSYRGFSLQFLVSFAKQEGTLNLFNAGAFGNQRTEDYDALSQNTQFQKVSRSSQARTAYNRVLYTNFPVVDASYLRLKNLSLAYKLPSLMLSQVGLKNGKIFLNGQNLITITGYEGMDPEFPKVGTYFSSLSSINAGFQLQF</sequence>
<dbReference type="InterPro" id="IPR036942">
    <property type="entry name" value="Beta-barrel_TonB_sf"/>
</dbReference>
<evidence type="ECO:0000256" key="1">
    <source>
        <dbReference type="ARBA" id="ARBA00004442"/>
    </source>
</evidence>
<keyword evidence="3" id="KW-0998">Cell outer membrane</keyword>
<dbReference type="GO" id="GO:0009279">
    <property type="term" value="C:cell outer membrane"/>
    <property type="evidence" value="ECO:0007669"/>
    <property type="project" value="UniProtKB-SubCell"/>
</dbReference>
<dbReference type="STRING" id="390640.SAMN04488034_10363"/>
<protein>
    <submittedName>
        <fullName evidence="4">TonB-linked outer membrane protein, SusC/RagA family</fullName>
    </submittedName>
</protein>